<keyword evidence="1 3" id="KW-0808">Transferase</keyword>
<sequence>MKLFFIVDNNEPHASGGGYYAIFKFAEFLAQRGHSVFIYAVHDLGWVKNTENLNVYYRASISRDNRLSRKLDKLLERACDRFLLPRLAMQFAPDWILGVLKESAIKAVALGDSCQRPVANFIYECPPWLREIFGEEVYQASNNGFTRELWSQTKEAYLASDMLFPNSTLSQQYNQEWLGSSNISAPIYPGIDETQMPFEGPQEPDTGRAVLFVGRLAPEKNIHHLIEAWRQLPKDVVLHIAGSGPLLDELQALAADLPNVMIHGYVSDDRLWALFRSAKMLVCPTQFEGFGMPPMQALYFQKPCLVSDLPIFRSIYGDHVDYFPIGNIDALAEGVLRILNDREYAQAQGESGRKFVLENFTWQIAAKTIEQQLETNDAASGSATL</sequence>
<dbReference type="Pfam" id="PF00534">
    <property type="entry name" value="Glycos_transf_1"/>
    <property type="match status" value="1"/>
</dbReference>
<evidence type="ECO:0000313" key="4">
    <source>
        <dbReference type="Proteomes" id="UP000032749"/>
    </source>
</evidence>
<dbReference type="Gene3D" id="3.40.50.2000">
    <property type="entry name" value="Glycogen Phosphorylase B"/>
    <property type="match status" value="1"/>
</dbReference>
<dbReference type="AlphaFoldDB" id="R4YMH3"/>
<gene>
    <name evidence="3" type="ORF">OLEAN_C19800</name>
</gene>
<dbReference type="Proteomes" id="UP000032749">
    <property type="component" value="Chromosome"/>
</dbReference>
<dbReference type="KEGG" id="oai:OLEAN_C19800"/>
<accession>R4YMH3</accession>
<proteinExistence type="predicted"/>
<dbReference type="PANTHER" id="PTHR46401:SF2">
    <property type="entry name" value="GLYCOSYLTRANSFERASE WBBK-RELATED"/>
    <property type="match status" value="1"/>
</dbReference>
<dbReference type="EMBL" id="FO203512">
    <property type="protein sequence ID" value="CCK76156.1"/>
    <property type="molecule type" value="Genomic_DNA"/>
</dbReference>
<reference evidence="3 4" key="1">
    <citation type="journal article" date="2013" name="Nat. Commun.">
        <title>Genome sequence and functional genomic analysis of the oil-degrading bacterium Oleispira antarctica.</title>
        <authorList>
            <person name="Kube M."/>
            <person name="Chernikova T.N."/>
            <person name="Al-Ramahi Y."/>
            <person name="Beloqui A."/>
            <person name="Lopez-Cortez N."/>
            <person name="Guazzaroni M.E."/>
            <person name="Heipieper H.J."/>
            <person name="Klages S."/>
            <person name="Kotsyurbenko O.R."/>
            <person name="Langer I."/>
            <person name="Nechitaylo T.Y."/>
            <person name="Lunsdorf H."/>
            <person name="Fernandez M."/>
            <person name="Juarez S."/>
            <person name="Ciordia S."/>
            <person name="Singer A."/>
            <person name="Kagan O."/>
            <person name="Egorova O."/>
            <person name="Petit P.A."/>
            <person name="Stogios P."/>
            <person name="Kim Y."/>
            <person name="Tchigvintsev A."/>
            <person name="Flick R."/>
            <person name="Denaro R."/>
            <person name="Genovese M."/>
            <person name="Albar J.P."/>
            <person name="Reva O.N."/>
            <person name="Martinez-Gomariz M."/>
            <person name="Tran H."/>
            <person name="Ferrer M."/>
            <person name="Savchenko A."/>
            <person name="Yakunin A.F."/>
            <person name="Yakimov M.M."/>
            <person name="Golyshina O.V."/>
            <person name="Reinhardt R."/>
            <person name="Golyshin P.N."/>
        </authorList>
    </citation>
    <scope>NUCLEOTIDE SEQUENCE [LARGE SCALE GENOMIC DNA]</scope>
</reference>
<dbReference type="PANTHER" id="PTHR46401">
    <property type="entry name" value="GLYCOSYLTRANSFERASE WBBK-RELATED"/>
    <property type="match status" value="1"/>
</dbReference>
<keyword evidence="4" id="KW-1185">Reference proteome</keyword>
<organism evidence="3 4">
    <name type="scientific">Oleispira antarctica RB-8</name>
    <dbReference type="NCBI Taxonomy" id="698738"/>
    <lineage>
        <taxon>Bacteria</taxon>
        <taxon>Pseudomonadati</taxon>
        <taxon>Pseudomonadota</taxon>
        <taxon>Gammaproteobacteria</taxon>
        <taxon>Oceanospirillales</taxon>
        <taxon>Oceanospirillaceae</taxon>
        <taxon>Oleispira</taxon>
    </lineage>
</organism>
<evidence type="ECO:0000256" key="1">
    <source>
        <dbReference type="ARBA" id="ARBA00022679"/>
    </source>
</evidence>
<dbReference type="HOGENOM" id="CLU_717355_0_0_6"/>
<dbReference type="Gene3D" id="3.40.50.11090">
    <property type="match status" value="1"/>
</dbReference>
<dbReference type="SUPFAM" id="SSF53756">
    <property type="entry name" value="UDP-Glycosyltransferase/glycogen phosphorylase"/>
    <property type="match status" value="1"/>
</dbReference>
<protein>
    <submittedName>
        <fullName evidence="3">Putative glycosyl transferase, group 1</fullName>
    </submittedName>
</protein>
<feature type="domain" description="Glycosyl transferase family 1" evidence="2">
    <location>
        <begin position="202"/>
        <end position="354"/>
    </location>
</feature>
<name>R4YMH3_OLEAN</name>
<evidence type="ECO:0000313" key="3">
    <source>
        <dbReference type="EMBL" id="CCK76156.1"/>
    </source>
</evidence>
<dbReference type="STRING" id="698738.OLEAN_C19800"/>
<dbReference type="InterPro" id="IPR001296">
    <property type="entry name" value="Glyco_trans_1"/>
</dbReference>
<dbReference type="GO" id="GO:0016757">
    <property type="term" value="F:glycosyltransferase activity"/>
    <property type="evidence" value="ECO:0007669"/>
    <property type="project" value="InterPro"/>
</dbReference>
<evidence type="ECO:0000259" key="2">
    <source>
        <dbReference type="Pfam" id="PF00534"/>
    </source>
</evidence>
<dbReference type="CDD" id="cd03801">
    <property type="entry name" value="GT4_PimA-like"/>
    <property type="match status" value="1"/>
</dbReference>